<dbReference type="Proteomes" id="UP000051557">
    <property type="component" value="Unassembled WGS sequence"/>
</dbReference>
<comment type="caution">
    <text evidence="1">The sequence shown here is derived from an EMBL/GenBank/DDBJ whole genome shotgun (WGS) entry which is preliminary data.</text>
</comment>
<dbReference type="EMBL" id="LIDM01000034">
    <property type="protein sequence ID" value="KRP33037.1"/>
    <property type="molecule type" value="Genomic_DNA"/>
</dbReference>
<gene>
    <name evidence="1" type="ORF">ABS32_01565</name>
</gene>
<organism evidence="1 2">
    <name type="scientific">Verrucomicrobia subdivision 6 bacterium BACL9 MAG-120820-bin42</name>
    <dbReference type="NCBI Taxonomy" id="1655634"/>
    <lineage>
        <taxon>Bacteria</taxon>
        <taxon>Pseudomonadati</taxon>
        <taxon>Verrucomicrobiota</taxon>
        <taxon>Verrucomicrobiia</taxon>
        <taxon>Verrucomicrobiales</taxon>
        <taxon>Verrucomicrobia subdivision 6</taxon>
    </lineage>
</organism>
<protein>
    <submittedName>
        <fullName evidence="1">Uncharacterized protein</fullName>
    </submittedName>
</protein>
<name>A0A0R2XAW9_9BACT</name>
<sequence>MGTKEVGFPEQSEDGEERFGGANLILEKLKGVRKGLANGPPQRAKTKGVQECFRLVSNAGGAVLEILVVEPEARVDPDGVHPGVDRTVDLAAKVVKKGGGMVRRVDKVTNGSDMLPLNVAEDDACFVVRDCFI</sequence>
<proteinExistence type="predicted"/>
<accession>A0A0R2XAW9</accession>
<dbReference type="AlphaFoldDB" id="A0A0R2XAW9"/>
<evidence type="ECO:0000313" key="2">
    <source>
        <dbReference type="Proteomes" id="UP000051557"/>
    </source>
</evidence>
<reference evidence="1 2" key="1">
    <citation type="submission" date="2015-10" db="EMBL/GenBank/DDBJ databases">
        <title>Metagenome-Assembled Genomes uncover a global brackish microbiome.</title>
        <authorList>
            <person name="Hugerth L.W."/>
            <person name="Larsson J."/>
            <person name="Alneberg J."/>
            <person name="Lindh M.V."/>
            <person name="Legrand C."/>
            <person name="Pinhassi J."/>
            <person name="Andersson A.F."/>
        </authorList>
    </citation>
    <scope>NUCLEOTIDE SEQUENCE [LARGE SCALE GENOMIC DNA]</scope>
    <source>
        <strain evidence="1">BACL9 MAG-120820-bin42</strain>
    </source>
</reference>
<evidence type="ECO:0000313" key="1">
    <source>
        <dbReference type="EMBL" id="KRP33037.1"/>
    </source>
</evidence>